<dbReference type="Pfam" id="PF03797">
    <property type="entry name" value="Autotransporter"/>
    <property type="match status" value="1"/>
</dbReference>
<dbReference type="EMBL" id="RQXS01000092">
    <property type="protein sequence ID" value="RZN55328.1"/>
    <property type="molecule type" value="Genomic_DNA"/>
</dbReference>
<sequence length="190" mass="22427">MGNQTVMRSPYSGIHQIHQMPIFVEGALTYGKFKHLVAQQHYQQNFLATSIESGYRYQKNNWFIVPSVQLGIQHITTPKVQVEHEGITKNVRLNRRDNAFANMQLKASYQWHSQWGDWEPNLTLEYGKTFDQSMFFNERSYELDRVRYSSQLGISYRKKDFSIQTGVKWQFSQHNDIVDKSLAVQLGYYF</sequence>
<evidence type="ECO:0000259" key="1">
    <source>
        <dbReference type="Pfam" id="PF03797"/>
    </source>
</evidence>
<evidence type="ECO:0000313" key="2">
    <source>
        <dbReference type="EMBL" id="RZN55328.1"/>
    </source>
</evidence>
<evidence type="ECO:0000313" key="3">
    <source>
        <dbReference type="Proteomes" id="UP000294229"/>
    </source>
</evidence>
<dbReference type="KEGG" id="apag:EIA51_09400"/>
<organism evidence="2 3">
    <name type="scientific">Avibacterium paragallinarum</name>
    <name type="common">Haemophilus gallinarum</name>
    <dbReference type="NCBI Taxonomy" id="728"/>
    <lineage>
        <taxon>Bacteria</taxon>
        <taxon>Pseudomonadati</taxon>
        <taxon>Pseudomonadota</taxon>
        <taxon>Gammaproteobacteria</taxon>
        <taxon>Pasteurellales</taxon>
        <taxon>Pasteurellaceae</taxon>
        <taxon>Avibacterium</taxon>
    </lineage>
</organism>
<dbReference type="Gene3D" id="2.40.128.130">
    <property type="entry name" value="Autotransporter beta-domain"/>
    <property type="match status" value="1"/>
</dbReference>
<protein>
    <submittedName>
        <fullName evidence="2">Autotransporter domain-containing protein</fullName>
    </submittedName>
</protein>
<comment type="caution">
    <text evidence="2">The sequence shown here is derived from an EMBL/GenBank/DDBJ whole genome shotgun (WGS) entry which is preliminary data.</text>
</comment>
<reference evidence="2 3" key="1">
    <citation type="submission" date="2018-11" db="EMBL/GenBank/DDBJ databases">
        <title>Sequencing Av. paragallinarum serogroups.</title>
        <authorList>
            <person name="Hellmuth J.E."/>
            <person name="Boucher C.E."/>
            <person name="Cason E.D."/>
        </authorList>
    </citation>
    <scope>NUCLEOTIDE SEQUENCE [LARGE SCALE GENOMIC DNA]</scope>
    <source>
        <strain evidence="2 3">SA-3</strain>
    </source>
</reference>
<accession>A0A3G8W285</accession>
<dbReference type="AlphaFoldDB" id="A0A3G8W285"/>
<dbReference type="SUPFAM" id="SSF103515">
    <property type="entry name" value="Autotransporter"/>
    <property type="match status" value="1"/>
</dbReference>
<name>A0A3G8W285_AVIPA</name>
<dbReference type="InterPro" id="IPR005546">
    <property type="entry name" value="Autotransporte_beta"/>
</dbReference>
<dbReference type="Proteomes" id="UP000294229">
    <property type="component" value="Unassembled WGS sequence"/>
</dbReference>
<dbReference type="InterPro" id="IPR036709">
    <property type="entry name" value="Autotransporte_beta_dom_sf"/>
</dbReference>
<gene>
    <name evidence="2" type="ORF">EIG79_11500</name>
</gene>
<proteinExistence type="predicted"/>
<feature type="domain" description="Autotransporter" evidence="1">
    <location>
        <begin position="18"/>
        <end position="172"/>
    </location>
</feature>